<gene>
    <name evidence="2" type="ORF">UV00_C0025G0011</name>
</gene>
<proteinExistence type="predicted"/>
<name>A0A0G0YJ71_UNCKA</name>
<reference evidence="2 3" key="1">
    <citation type="journal article" date="2015" name="Nature">
        <title>rRNA introns, odd ribosomes, and small enigmatic genomes across a large radiation of phyla.</title>
        <authorList>
            <person name="Brown C.T."/>
            <person name="Hug L.A."/>
            <person name="Thomas B.C."/>
            <person name="Sharon I."/>
            <person name="Castelle C.J."/>
            <person name="Singh A."/>
            <person name="Wilkins M.J."/>
            <person name="Williams K.H."/>
            <person name="Banfield J.F."/>
        </authorList>
    </citation>
    <scope>NUCLEOTIDE SEQUENCE [LARGE SCALE GENOMIC DNA]</scope>
</reference>
<dbReference type="Proteomes" id="UP000033847">
    <property type="component" value="Unassembled WGS sequence"/>
</dbReference>
<dbReference type="Pfam" id="PF10648">
    <property type="entry name" value="Gmad2"/>
    <property type="match status" value="1"/>
</dbReference>
<sequence>MTFKINGQLTNIFNIQTPAETPEIIVDYPQPDDVVGNPLIVRGRARGSWFFEGTFPLTLYYGVGGDFVDGYATAKGEWMTEDYVEFEAVLNYMVPPTNDGLLSLQRNNPSDLEGLHDSIQVKVRFH</sequence>
<evidence type="ECO:0000313" key="3">
    <source>
        <dbReference type="Proteomes" id="UP000033847"/>
    </source>
</evidence>
<organism evidence="2 3">
    <name type="scientific">candidate division WWE3 bacterium GW2011_GWF1_42_14</name>
    <dbReference type="NCBI Taxonomy" id="1619138"/>
    <lineage>
        <taxon>Bacteria</taxon>
        <taxon>Katanobacteria</taxon>
    </lineage>
</organism>
<dbReference type="InterPro" id="IPR018911">
    <property type="entry name" value="Gmad2_Ig-like_dom"/>
</dbReference>
<dbReference type="EMBL" id="LCCU01000025">
    <property type="protein sequence ID" value="KKS36644.1"/>
    <property type="molecule type" value="Genomic_DNA"/>
</dbReference>
<dbReference type="AlphaFoldDB" id="A0A0G0YJ71"/>
<evidence type="ECO:0000313" key="2">
    <source>
        <dbReference type="EMBL" id="KKS36644.1"/>
    </source>
</evidence>
<feature type="domain" description="Bacterial spore germination immunoglobulin-like" evidence="1">
    <location>
        <begin position="24"/>
        <end position="111"/>
    </location>
</feature>
<accession>A0A0G0YJ71</accession>
<comment type="caution">
    <text evidence="2">The sequence shown here is derived from an EMBL/GenBank/DDBJ whole genome shotgun (WGS) entry which is preliminary data.</text>
</comment>
<protein>
    <recommendedName>
        <fullName evidence="1">Bacterial spore germination immunoglobulin-like domain-containing protein</fullName>
    </recommendedName>
</protein>
<evidence type="ECO:0000259" key="1">
    <source>
        <dbReference type="Pfam" id="PF10648"/>
    </source>
</evidence>